<feature type="compositionally biased region" description="Polar residues" evidence="1">
    <location>
        <begin position="31"/>
        <end position="45"/>
    </location>
</feature>
<dbReference type="RefSeq" id="WP_387891987.1">
    <property type="nucleotide sequence ID" value="NZ_JBIAWJ010000026.1"/>
</dbReference>
<evidence type="ECO:0000313" key="3">
    <source>
        <dbReference type="Proteomes" id="UP001602058"/>
    </source>
</evidence>
<feature type="compositionally biased region" description="Pro residues" evidence="1">
    <location>
        <begin position="80"/>
        <end position="93"/>
    </location>
</feature>
<feature type="compositionally biased region" description="Low complexity" evidence="1">
    <location>
        <begin position="13"/>
        <end position="30"/>
    </location>
</feature>
<evidence type="ECO:0000256" key="1">
    <source>
        <dbReference type="SAM" id="MobiDB-lite"/>
    </source>
</evidence>
<dbReference type="Proteomes" id="UP001602058">
    <property type="component" value="Unassembled WGS sequence"/>
</dbReference>
<reference evidence="2 3" key="1">
    <citation type="submission" date="2024-10" db="EMBL/GenBank/DDBJ databases">
        <title>The Natural Products Discovery Center: Release of the First 8490 Sequenced Strains for Exploring Actinobacteria Biosynthetic Diversity.</title>
        <authorList>
            <person name="Kalkreuter E."/>
            <person name="Kautsar S.A."/>
            <person name="Yang D."/>
            <person name="Bader C.D."/>
            <person name="Teijaro C.N."/>
            <person name="Fluegel L."/>
            <person name="Davis C.M."/>
            <person name="Simpson J.R."/>
            <person name="Lauterbach L."/>
            <person name="Steele A.D."/>
            <person name="Gui C."/>
            <person name="Meng S."/>
            <person name="Li G."/>
            <person name="Viehrig K."/>
            <person name="Ye F."/>
            <person name="Su P."/>
            <person name="Kiefer A.F."/>
            <person name="Nichols A."/>
            <person name="Cepeda A.J."/>
            <person name="Yan W."/>
            <person name="Fan B."/>
            <person name="Jiang Y."/>
            <person name="Adhikari A."/>
            <person name="Zheng C.-J."/>
            <person name="Schuster L."/>
            <person name="Cowan T.M."/>
            <person name="Smanski M.J."/>
            <person name="Chevrette M.G."/>
            <person name="De Carvalho L.P.S."/>
            <person name="Shen B."/>
        </authorList>
    </citation>
    <scope>NUCLEOTIDE SEQUENCE [LARGE SCALE GENOMIC DNA]</scope>
    <source>
        <strain evidence="2 3">NPDC001390</strain>
    </source>
</reference>
<feature type="compositionally biased region" description="Basic and acidic residues" evidence="1">
    <location>
        <begin position="1"/>
        <end position="12"/>
    </location>
</feature>
<feature type="region of interest" description="Disordered" evidence="1">
    <location>
        <begin position="1"/>
        <end position="102"/>
    </location>
</feature>
<gene>
    <name evidence="2" type="ORF">ACFY1D_34360</name>
</gene>
<sequence>MGEAPGHLDPHVQDQPQAQPQAQSEAQAQPDTQSQPQAHTNTLQGTPHIAGSTIQVGDVTNLHVHSAPAGGPPNGQVPHHSPPPAPSTPPTPPGRNSQPSGVIIRVEIGHQRYIEIFDEGLARYIINAHLKEMGLGHE</sequence>
<proteinExistence type="predicted"/>
<organism evidence="2 3">
    <name type="scientific">Streptomyces bluensis</name>
    <dbReference type="NCBI Taxonomy" id="33897"/>
    <lineage>
        <taxon>Bacteria</taxon>
        <taxon>Bacillati</taxon>
        <taxon>Actinomycetota</taxon>
        <taxon>Actinomycetes</taxon>
        <taxon>Kitasatosporales</taxon>
        <taxon>Streptomycetaceae</taxon>
        <taxon>Streptomyces</taxon>
    </lineage>
</organism>
<comment type="caution">
    <text evidence="2">The sequence shown here is derived from an EMBL/GenBank/DDBJ whole genome shotgun (WGS) entry which is preliminary data.</text>
</comment>
<name>A0ABW6USQ8_9ACTN</name>
<keyword evidence="3" id="KW-1185">Reference proteome</keyword>
<evidence type="ECO:0000313" key="2">
    <source>
        <dbReference type="EMBL" id="MFF4526477.1"/>
    </source>
</evidence>
<protein>
    <submittedName>
        <fullName evidence="2">Uncharacterized protein</fullName>
    </submittedName>
</protein>
<dbReference type="EMBL" id="JBIAWJ010000026">
    <property type="protein sequence ID" value="MFF4526477.1"/>
    <property type="molecule type" value="Genomic_DNA"/>
</dbReference>
<accession>A0ABW6USQ8</accession>